<gene>
    <name evidence="1" type="ORF">CCE28_01055</name>
</gene>
<accession>A0A267MQ74</accession>
<sequence>MVKYDINTKQEKVVFDYVVFDYDVSYIRSFKKKGNFLFMNTTINTTDPSTLRTMTAIDSRDDSIYIISDNIKPTTSIYFFDDNEREYLYIDENELKIMDN</sequence>
<protein>
    <submittedName>
        <fullName evidence="1">Uncharacterized protein</fullName>
    </submittedName>
</protein>
<reference evidence="1 2" key="1">
    <citation type="submission" date="2017-06" db="EMBL/GenBank/DDBJ databases">
        <title>Draft genome sequence of anaerobic fermentative bacterium Anaeromicrobium sediminis DY2726D isolated from West Pacific Ocean sediments.</title>
        <authorList>
            <person name="Zeng X."/>
        </authorList>
    </citation>
    <scope>NUCLEOTIDE SEQUENCE [LARGE SCALE GENOMIC DNA]</scope>
    <source>
        <strain evidence="1 2">DY2726D</strain>
    </source>
</reference>
<keyword evidence="2" id="KW-1185">Reference proteome</keyword>
<dbReference type="RefSeq" id="WP_095130091.1">
    <property type="nucleotide sequence ID" value="NZ_NIBG01000001.1"/>
</dbReference>
<comment type="caution">
    <text evidence="1">The sequence shown here is derived from an EMBL/GenBank/DDBJ whole genome shotgun (WGS) entry which is preliminary data.</text>
</comment>
<evidence type="ECO:0000313" key="2">
    <source>
        <dbReference type="Proteomes" id="UP000216024"/>
    </source>
</evidence>
<dbReference type="AlphaFoldDB" id="A0A267MQ74"/>
<evidence type="ECO:0000313" key="1">
    <source>
        <dbReference type="EMBL" id="PAB61048.1"/>
    </source>
</evidence>
<proteinExistence type="predicted"/>
<organism evidence="1 2">
    <name type="scientific">Anaeromicrobium sediminis</name>
    <dbReference type="NCBI Taxonomy" id="1478221"/>
    <lineage>
        <taxon>Bacteria</taxon>
        <taxon>Bacillati</taxon>
        <taxon>Bacillota</taxon>
        <taxon>Clostridia</taxon>
        <taxon>Peptostreptococcales</taxon>
        <taxon>Thermotaleaceae</taxon>
        <taxon>Anaeromicrobium</taxon>
    </lineage>
</organism>
<dbReference type="EMBL" id="NIBG01000001">
    <property type="protein sequence ID" value="PAB61048.1"/>
    <property type="molecule type" value="Genomic_DNA"/>
</dbReference>
<dbReference type="Proteomes" id="UP000216024">
    <property type="component" value="Unassembled WGS sequence"/>
</dbReference>
<name>A0A267MQ74_9FIRM</name>